<dbReference type="EMBL" id="CP042261">
    <property type="protein sequence ID" value="QDY70131.1"/>
    <property type="molecule type" value="Genomic_DNA"/>
</dbReference>
<reference evidence="1 2" key="1">
    <citation type="submission" date="2019-07" db="EMBL/GenBank/DDBJ databases">
        <title>Litoreibacter alkalisoli sp. nov., isolated from saline-alkaline soil.</title>
        <authorList>
            <person name="Wang S."/>
            <person name="Xu L."/>
            <person name="Xing Y.-T."/>
            <person name="Sun J.-Q."/>
        </authorList>
    </citation>
    <scope>NUCLEOTIDE SEQUENCE [LARGE SCALE GENOMIC DNA]</scope>
    <source>
        <strain evidence="1 2">LN3S51</strain>
    </source>
</reference>
<dbReference type="KEGG" id="lit:FPZ52_11195"/>
<gene>
    <name evidence="1" type="ORF">FPZ52_11195</name>
</gene>
<organism evidence="1 2">
    <name type="scientific">Qingshengfaniella alkalisoli</name>
    <dbReference type="NCBI Taxonomy" id="2599296"/>
    <lineage>
        <taxon>Bacteria</taxon>
        <taxon>Pseudomonadati</taxon>
        <taxon>Pseudomonadota</taxon>
        <taxon>Alphaproteobacteria</taxon>
        <taxon>Rhodobacterales</taxon>
        <taxon>Paracoccaceae</taxon>
        <taxon>Qingshengfaniella</taxon>
    </lineage>
</organism>
<keyword evidence="2" id="KW-1185">Reference proteome</keyword>
<protein>
    <submittedName>
        <fullName evidence="1">Uncharacterized protein</fullName>
    </submittedName>
</protein>
<dbReference type="AlphaFoldDB" id="A0A5B8IYZ6"/>
<name>A0A5B8IYZ6_9RHOB</name>
<sequence>MGISIGHVISVVTALALMSVAWGRFETRQDSMADDYTALETRMLEEVAKARAAREALDARTRYVEQQAARTDERFTLILASLSELKVAVKEERR</sequence>
<accession>A0A5B8IYZ6</accession>
<proteinExistence type="predicted"/>
<evidence type="ECO:0000313" key="2">
    <source>
        <dbReference type="Proteomes" id="UP000318483"/>
    </source>
</evidence>
<dbReference type="RefSeq" id="WP_146365533.1">
    <property type="nucleotide sequence ID" value="NZ_CP042261.1"/>
</dbReference>
<dbReference type="Proteomes" id="UP000318483">
    <property type="component" value="Chromosome"/>
</dbReference>
<evidence type="ECO:0000313" key="1">
    <source>
        <dbReference type="EMBL" id="QDY70131.1"/>
    </source>
</evidence>